<name>A0A0A2C1P7_PROMR</name>
<sequence>MAAEKKYSLALNLGLLGFNLFLSLFETSRAKEHFLENSVVDKHYNFSVGNLVETDKRSSSRNLENHEVTFLTLKIFADKQYDYDQNIYLAEGNVKALINGGTLRSDLLSYDKSTGILSAEGNIRFRKGGQYFRAKEFKFNLLKKEGSIKDAYGILDLKNVLNDLKIDAISNQVKVENSTNDKEINTYDDGIEFSFGNIKLPDNKITRSNKSIGLINNWRFKSNSINIQENGWKSNRIVFTNDPFDSNQISFEGIDVIAEEEEEEDGRLIITSSKTYLILDNRSKIFIGKRTFGRIKKERKYKLKYDNKDRDGFYLVRKMNSRSINNIKIESQPQFLFNRALLGKKKIYENNKIKDNRDIKFSDLFGLNLKINANYKDWIFDINNDFATLNPSYFFDSLRHSASLKKSFKMPIINDSNLNIFNTYRSRAWNGTMGETEIKSGYGGFIEKTKAFKTGEINNYSVLRFGTAKYEAERLNNNEQISLWRNNLFASLDSSYDLWKRNSIDLNDKDLTFLSPIQIYPEFVLRTNINTAYYKYEDGSDQAFLKFSAGPEIRLGKLEKNFLDYTRLYILPAFKIRSGNSPFKFDNATDLRIIHFGFMQQLYGPLVIDIESNINIDGNSINYGKSYGTNLGLSWQKRAYEFGIYYQPSEGFELENFKCGVYFRLNGFKFANSTKAIF</sequence>
<dbReference type="Proteomes" id="UP000030392">
    <property type="component" value="Unassembled WGS sequence"/>
</dbReference>
<dbReference type="InterPro" id="IPR022244">
    <property type="entry name" value="DUF3769"/>
</dbReference>
<dbReference type="GO" id="GO:1990351">
    <property type="term" value="C:transporter complex"/>
    <property type="evidence" value="ECO:0007669"/>
    <property type="project" value="TreeGrafter"/>
</dbReference>
<dbReference type="PANTHER" id="PTHR30189">
    <property type="entry name" value="LPS-ASSEMBLY PROTEIN"/>
    <property type="match status" value="1"/>
</dbReference>
<comment type="caution">
    <text evidence="1">The sequence shown here is derived from an EMBL/GenBank/DDBJ whole genome shotgun (WGS) entry which is preliminary data.</text>
</comment>
<dbReference type="AlphaFoldDB" id="A0A0A2C1P7"/>
<dbReference type="PANTHER" id="PTHR30189:SF1">
    <property type="entry name" value="LPS-ASSEMBLY PROTEIN LPTD"/>
    <property type="match status" value="1"/>
</dbReference>
<evidence type="ECO:0000313" key="2">
    <source>
        <dbReference type="Proteomes" id="UP000030392"/>
    </source>
</evidence>
<dbReference type="RefSeq" id="WP_241434804.1">
    <property type="nucleotide sequence ID" value="NZ_JNAX01000012.1"/>
</dbReference>
<dbReference type="Pfam" id="PF12600">
    <property type="entry name" value="DUF3769"/>
    <property type="match status" value="1"/>
</dbReference>
<gene>
    <name evidence="1" type="ORF">EV03_1237</name>
</gene>
<dbReference type="GO" id="GO:0009279">
    <property type="term" value="C:cell outer membrane"/>
    <property type="evidence" value="ECO:0007669"/>
    <property type="project" value="TreeGrafter"/>
</dbReference>
<reference evidence="2" key="1">
    <citation type="journal article" date="2014" name="Sci. Data">
        <title>Genomes of diverse isolates of the marine cyanobacterium Prochlorococcus.</title>
        <authorList>
            <person name="Biller S."/>
            <person name="Berube P."/>
            <person name="Thompson J."/>
            <person name="Kelly L."/>
            <person name="Roggensack S."/>
            <person name="Awad L."/>
            <person name="Roache-Johnson K."/>
            <person name="Ding H."/>
            <person name="Giovannoni S.J."/>
            <person name="Moore L.R."/>
            <person name="Chisholm S.W."/>
        </authorList>
    </citation>
    <scope>NUCLEOTIDE SEQUENCE [LARGE SCALE GENOMIC DNA]</scope>
    <source>
        <strain evidence="2">PAC1</strain>
    </source>
</reference>
<evidence type="ECO:0000313" key="1">
    <source>
        <dbReference type="EMBL" id="KGG20276.1"/>
    </source>
</evidence>
<accession>A0A0A2C1P7</accession>
<dbReference type="InterPro" id="IPR050218">
    <property type="entry name" value="LptD"/>
</dbReference>
<dbReference type="EMBL" id="JNAX01000012">
    <property type="protein sequence ID" value="KGG20276.1"/>
    <property type="molecule type" value="Genomic_DNA"/>
</dbReference>
<proteinExistence type="predicted"/>
<protein>
    <submittedName>
        <fullName evidence="1">Repeats containing protein</fullName>
    </submittedName>
</protein>
<organism evidence="1 2">
    <name type="scientific">Prochlorococcus marinus str. PAC1</name>
    <dbReference type="NCBI Taxonomy" id="59924"/>
    <lineage>
        <taxon>Bacteria</taxon>
        <taxon>Bacillati</taxon>
        <taxon>Cyanobacteriota</taxon>
        <taxon>Cyanophyceae</taxon>
        <taxon>Synechococcales</taxon>
        <taxon>Prochlorococcaceae</taxon>
        <taxon>Prochlorococcus</taxon>
    </lineage>
</organism>